<comment type="caution">
    <text evidence="2">The sequence shown here is derived from an EMBL/GenBank/DDBJ whole genome shotgun (WGS) entry which is preliminary data.</text>
</comment>
<dbReference type="Proteomes" id="UP001066276">
    <property type="component" value="Chromosome 8"/>
</dbReference>
<organism evidence="2 3">
    <name type="scientific">Pleurodeles waltl</name>
    <name type="common">Iberian ribbed newt</name>
    <dbReference type="NCBI Taxonomy" id="8319"/>
    <lineage>
        <taxon>Eukaryota</taxon>
        <taxon>Metazoa</taxon>
        <taxon>Chordata</taxon>
        <taxon>Craniata</taxon>
        <taxon>Vertebrata</taxon>
        <taxon>Euteleostomi</taxon>
        <taxon>Amphibia</taxon>
        <taxon>Batrachia</taxon>
        <taxon>Caudata</taxon>
        <taxon>Salamandroidea</taxon>
        <taxon>Salamandridae</taxon>
        <taxon>Pleurodelinae</taxon>
        <taxon>Pleurodeles</taxon>
    </lineage>
</organism>
<feature type="compositionally biased region" description="Basic residues" evidence="1">
    <location>
        <begin position="1"/>
        <end position="10"/>
    </location>
</feature>
<feature type="region of interest" description="Disordered" evidence="1">
    <location>
        <begin position="1"/>
        <end position="53"/>
    </location>
</feature>
<protein>
    <submittedName>
        <fullName evidence="2">Uncharacterized protein</fullName>
    </submittedName>
</protein>
<evidence type="ECO:0000313" key="3">
    <source>
        <dbReference type="Proteomes" id="UP001066276"/>
    </source>
</evidence>
<proteinExistence type="predicted"/>
<sequence>MLIRYAKHSLARNGASAPRDQSSSSEEPTMLQEMQQRSTRDHPPTHGNSNFSDISLMAGMDKEEKGDTIVNLSEESQQGGHSVCSTTVYIEPQDSIWVEKMVNLSSVVMSSAVCLPEDLTRGSEDSGNMWTNAVENGKLLERREKVQVDLSAPP</sequence>
<accession>A0AAV7NXB5</accession>
<name>A0AAV7NXB5_PLEWA</name>
<keyword evidence="3" id="KW-1185">Reference proteome</keyword>
<evidence type="ECO:0000313" key="2">
    <source>
        <dbReference type="EMBL" id="KAJ1119619.1"/>
    </source>
</evidence>
<gene>
    <name evidence="2" type="ORF">NDU88_007804</name>
</gene>
<feature type="compositionally biased region" description="Polar residues" evidence="1">
    <location>
        <begin position="19"/>
        <end position="37"/>
    </location>
</feature>
<dbReference type="EMBL" id="JANPWB010000012">
    <property type="protein sequence ID" value="KAJ1119619.1"/>
    <property type="molecule type" value="Genomic_DNA"/>
</dbReference>
<dbReference type="AlphaFoldDB" id="A0AAV7NXB5"/>
<reference evidence="2" key="1">
    <citation type="journal article" date="2022" name="bioRxiv">
        <title>Sequencing and chromosome-scale assembly of the giantPleurodeles waltlgenome.</title>
        <authorList>
            <person name="Brown T."/>
            <person name="Elewa A."/>
            <person name="Iarovenko S."/>
            <person name="Subramanian E."/>
            <person name="Araus A.J."/>
            <person name="Petzold A."/>
            <person name="Susuki M."/>
            <person name="Suzuki K.-i.T."/>
            <person name="Hayashi T."/>
            <person name="Toyoda A."/>
            <person name="Oliveira C."/>
            <person name="Osipova E."/>
            <person name="Leigh N.D."/>
            <person name="Simon A."/>
            <person name="Yun M.H."/>
        </authorList>
    </citation>
    <scope>NUCLEOTIDE SEQUENCE</scope>
    <source>
        <strain evidence="2">20211129_DDA</strain>
        <tissue evidence="2">Liver</tissue>
    </source>
</reference>
<evidence type="ECO:0000256" key="1">
    <source>
        <dbReference type="SAM" id="MobiDB-lite"/>
    </source>
</evidence>